<dbReference type="SMR" id="G4YK10"/>
<dbReference type="EMBL" id="JH159151">
    <property type="protein sequence ID" value="EGZ27142.1"/>
    <property type="molecule type" value="Genomic_DNA"/>
</dbReference>
<dbReference type="RefSeq" id="XP_009514417.1">
    <property type="nucleotide sequence ID" value="XM_009516122.1"/>
</dbReference>
<dbReference type="Proteomes" id="UP000002640">
    <property type="component" value="Unassembled WGS sequence"/>
</dbReference>
<sequence>MNVAITRAKSGLWIVGNSNLLKQSRAWRALIQHTKDHNRYIPDSAALFAASSSTRKTSKAPGKQASN</sequence>
<gene>
    <name evidence="1" type="ORF">PHYSODRAFT_353376</name>
</gene>
<organism evidence="1 2">
    <name type="scientific">Phytophthora sojae (strain P6497)</name>
    <name type="common">Soybean stem and root rot agent</name>
    <name type="synonym">Phytophthora megasperma f. sp. glycines</name>
    <dbReference type="NCBI Taxonomy" id="1094619"/>
    <lineage>
        <taxon>Eukaryota</taxon>
        <taxon>Sar</taxon>
        <taxon>Stramenopiles</taxon>
        <taxon>Oomycota</taxon>
        <taxon>Peronosporomycetes</taxon>
        <taxon>Peronosporales</taxon>
        <taxon>Peronosporaceae</taxon>
        <taxon>Phytophthora</taxon>
    </lineage>
</organism>
<dbReference type="GeneID" id="20649353"/>
<reference evidence="1 2" key="1">
    <citation type="journal article" date="2006" name="Science">
        <title>Phytophthora genome sequences uncover evolutionary origins and mechanisms of pathogenesis.</title>
        <authorList>
            <person name="Tyler B.M."/>
            <person name="Tripathy S."/>
            <person name="Zhang X."/>
            <person name="Dehal P."/>
            <person name="Jiang R.H."/>
            <person name="Aerts A."/>
            <person name="Arredondo F.D."/>
            <person name="Baxter L."/>
            <person name="Bensasson D."/>
            <person name="Beynon J.L."/>
            <person name="Chapman J."/>
            <person name="Damasceno C.M."/>
            <person name="Dorrance A.E."/>
            <person name="Dou D."/>
            <person name="Dickerman A.W."/>
            <person name="Dubchak I.L."/>
            <person name="Garbelotto M."/>
            <person name="Gijzen M."/>
            <person name="Gordon S.G."/>
            <person name="Govers F."/>
            <person name="Grunwald N.J."/>
            <person name="Huang W."/>
            <person name="Ivors K.L."/>
            <person name="Jones R.W."/>
            <person name="Kamoun S."/>
            <person name="Krampis K."/>
            <person name="Lamour K.H."/>
            <person name="Lee M.K."/>
            <person name="McDonald W.H."/>
            <person name="Medina M."/>
            <person name="Meijer H.J."/>
            <person name="Nordberg E.K."/>
            <person name="Maclean D.J."/>
            <person name="Ospina-Giraldo M.D."/>
            <person name="Morris P.F."/>
            <person name="Phuntumart V."/>
            <person name="Putnam N.H."/>
            <person name="Rash S."/>
            <person name="Rose J.K."/>
            <person name="Sakihama Y."/>
            <person name="Salamov A.A."/>
            <person name="Savidor A."/>
            <person name="Scheuring C.F."/>
            <person name="Smith B.M."/>
            <person name="Sobral B.W."/>
            <person name="Terry A."/>
            <person name="Torto-Alalibo T.A."/>
            <person name="Win J."/>
            <person name="Xu Z."/>
            <person name="Zhang H."/>
            <person name="Grigoriev I.V."/>
            <person name="Rokhsar D.S."/>
            <person name="Boore J.L."/>
        </authorList>
    </citation>
    <scope>NUCLEOTIDE SEQUENCE [LARGE SCALE GENOMIC DNA]</scope>
    <source>
        <strain evidence="1 2">P6497</strain>
    </source>
</reference>
<evidence type="ECO:0000313" key="1">
    <source>
        <dbReference type="EMBL" id="EGZ27142.1"/>
    </source>
</evidence>
<dbReference type="AlphaFoldDB" id="G4YK10"/>
<accession>G4YK10</accession>
<dbReference type="KEGG" id="psoj:PHYSODRAFT_353376"/>
<name>G4YK10_PHYSP</name>
<evidence type="ECO:0008006" key="3">
    <source>
        <dbReference type="Google" id="ProtNLM"/>
    </source>
</evidence>
<evidence type="ECO:0000313" key="2">
    <source>
        <dbReference type="Proteomes" id="UP000002640"/>
    </source>
</evidence>
<dbReference type="InterPro" id="IPR027417">
    <property type="entry name" value="P-loop_NTPase"/>
</dbReference>
<dbReference type="InParanoid" id="G4YK10"/>
<protein>
    <recommendedName>
        <fullName evidence="3">DNA2/NAM7 helicase-like C-terminal domain-containing protein</fullName>
    </recommendedName>
</protein>
<dbReference type="Gene3D" id="3.40.50.300">
    <property type="entry name" value="P-loop containing nucleotide triphosphate hydrolases"/>
    <property type="match status" value="1"/>
</dbReference>
<proteinExistence type="predicted"/>
<dbReference type="STRING" id="1094619.G4YK10"/>
<keyword evidence="2" id="KW-1185">Reference proteome</keyword>